<feature type="domain" description="Protein kinase" evidence="6">
    <location>
        <begin position="1"/>
        <end position="287"/>
    </location>
</feature>
<evidence type="ECO:0000256" key="1">
    <source>
        <dbReference type="ARBA" id="ARBA00012513"/>
    </source>
</evidence>
<dbReference type="InterPro" id="IPR000719">
    <property type="entry name" value="Prot_kinase_dom"/>
</dbReference>
<dbReference type="InterPro" id="IPR045269">
    <property type="entry name" value="Atg1-like"/>
</dbReference>
<dbReference type="EC" id="2.7.11.1" evidence="1"/>
<evidence type="ECO:0000313" key="7">
    <source>
        <dbReference type="EMBL" id="ORY21357.1"/>
    </source>
</evidence>
<dbReference type="PROSITE" id="PS00108">
    <property type="entry name" value="PROTEIN_KINASE_ST"/>
    <property type="match status" value="1"/>
</dbReference>
<evidence type="ECO:0000256" key="5">
    <source>
        <dbReference type="ARBA" id="ARBA00022840"/>
    </source>
</evidence>
<organism evidence="7 8">
    <name type="scientific">Neocallimastix californiae</name>
    <dbReference type="NCBI Taxonomy" id="1754190"/>
    <lineage>
        <taxon>Eukaryota</taxon>
        <taxon>Fungi</taxon>
        <taxon>Fungi incertae sedis</taxon>
        <taxon>Chytridiomycota</taxon>
        <taxon>Chytridiomycota incertae sedis</taxon>
        <taxon>Neocallimastigomycetes</taxon>
        <taxon>Neocallimastigales</taxon>
        <taxon>Neocallimastigaceae</taxon>
        <taxon>Neocallimastix</taxon>
    </lineage>
</organism>
<dbReference type="SUPFAM" id="SSF56112">
    <property type="entry name" value="Protein kinase-like (PK-like)"/>
    <property type="match status" value="1"/>
</dbReference>
<protein>
    <recommendedName>
        <fullName evidence="1">non-specific serine/threonine protein kinase</fullName>
        <ecNumber evidence="1">2.7.11.1</ecNumber>
    </recommendedName>
</protein>
<name>A0A1Y2AGP7_9FUNG</name>
<dbReference type="GO" id="GO:0042594">
    <property type="term" value="P:response to starvation"/>
    <property type="evidence" value="ECO:0007669"/>
    <property type="project" value="TreeGrafter"/>
</dbReference>
<dbReference type="GO" id="GO:0034045">
    <property type="term" value="C:phagophore assembly site membrane"/>
    <property type="evidence" value="ECO:0007669"/>
    <property type="project" value="TreeGrafter"/>
</dbReference>
<proteinExistence type="predicted"/>
<dbReference type="GO" id="GO:0004674">
    <property type="term" value="F:protein serine/threonine kinase activity"/>
    <property type="evidence" value="ECO:0007669"/>
    <property type="project" value="UniProtKB-EC"/>
</dbReference>
<dbReference type="PANTHER" id="PTHR24348:SF22">
    <property type="entry name" value="NON-SPECIFIC SERINE_THREONINE PROTEIN KINASE"/>
    <property type="match status" value="1"/>
</dbReference>
<evidence type="ECO:0000256" key="4">
    <source>
        <dbReference type="ARBA" id="ARBA00022777"/>
    </source>
</evidence>
<reference evidence="7 8" key="1">
    <citation type="submission" date="2016-08" db="EMBL/GenBank/DDBJ databases">
        <title>A Parts List for Fungal Cellulosomes Revealed by Comparative Genomics.</title>
        <authorList>
            <consortium name="DOE Joint Genome Institute"/>
            <person name="Haitjema C.H."/>
            <person name="Gilmore S.P."/>
            <person name="Henske J.K."/>
            <person name="Solomon K.V."/>
            <person name="De Groot R."/>
            <person name="Kuo A."/>
            <person name="Mondo S.J."/>
            <person name="Salamov A.A."/>
            <person name="Labutti K."/>
            <person name="Zhao Z."/>
            <person name="Chiniquy J."/>
            <person name="Barry K."/>
            <person name="Brewer H.M."/>
            <person name="Purvine S.O."/>
            <person name="Wright A.T."/>
            <person name="Boxma B."/>
            <person name="Van Alen T."/>
            <person name="Hackstein J.H."/>
            <person name="Baker S.E."/>
            <person name="Grigoriev I.V."/>
            <person name="O'Malley M.A."/>
        </authorList>
    </citation>
    <scope>NUCLEOTIDE SEQUENCE [LARGE SCALE GENOMIC DNA]</scope>
    <source>
        <strain evidence="7 8">G1</strain>
    </source>
</reference>
<dbReference type="InterPro" id="IPR011009">
    <property type="entry name" value="Kinase-like_dom_sf"/>
</dbReference>
<dbReference type="PROSITE" id="PS50011">
    <property type="entry name" value="PROTEIN_KINASE_DOM"/>
    <property type="match status" value="1"/>
</dbReference>
<keyword evidence="8" id="KW-1185">Reference proteome</keyword>
<gene>
    <name evidence="7" type="ORF">LY90DRAFT_432129</name>
</gene>
<evidence type="ECO:0000313" key="8">
    <source>
        <dbReference type="Proteomes" id="UP000193920"/>
    </source>
</evidence>
<evidence type="ECO:0000259" key="6">
    <source>
        <dbReference type="PROSITE" id="PS50011"/>
    </source>
</evidence>
<keyword evidence="3" id="KW-0547">Nucleotide-binding</keyword>
<dbReference type="GO" id="GO:0005829">
    <property type="term" value="C:cytosol"/>
    <property type="evidence" value="ECO:0007669"/>
    <property type="project" value="TreeGrafter"/>
</dbReference>
<dbReference type="Gene3D" id="1.10.510.10">
    <property type="entry name" value="Transferase(Phosphotransferase) domain 1"/>
    <property type="match status" value="1"/>
</dbReference>
<dbReference type="GO" id="GO:0034727">
    <property type="term" value="P:piecemeal microautophagy of the nucleus"/>
    <property type="evidence" value="ECO:0007669"/>
    <property type="project" value="TreeGrafter"/>
</dbReference>
<accession>A0A1Y2AGP7</accession>
<dbReference type="STRING" id="1754190.A0A1Y2AGP7"/>
<sequence>MNSKDNKENKEDTFTIPNIIAIKSIIKARLNKKLAVNLRLEINILLKIKHQHIVQLYGIEKTINLLMEYCEYGDLSLFMKKNFSKKENNPLIGPWKGFNEYIVLEFLFQLASALEYMNEKSVVHRDLKPQNILLTIDPNRRLHPIPKPLFSNPTSYCLVFLPFLKLADFGFARSLAKENLASTLCGSPLYMAPEILEGKTYSANVDLWSLGTILYELVMSRTPYNATNHVDLLNKIKSSSGVYFPGEKIKSNGKDDSNAFCSPLKELIKGLLKQKSKERISFQDFFD</sequence>
<dbReference type="OrthoDB" id="346907at2759"/>
<feature type="non-terminal residue" evidence="7">
    <location>
        <position position="287"/>
    </location>
</feature>
<keyword evidence="5" id="KW-0067">ATP-binding</keyword>
<dbReference type="GO" id="GO:0000045">
    <property type="term" value="P:autophagosome assembly"/>
    <property type="evidence" value="ECO:0007669"/>
    <property type="project" value="TreeGrafter"/>
</dbReference>
<dbReference type="GO" id="GO:0005776">
    <property type="term" value="C:autophagosome"/>
    <property type="evidence" value="ECO:0007669"/>
    <property type="project" value="TreeGrafter"/>
</dbReference>
<dbReference type="GO" id="GO:0010506">
    <property type="term" value="P:regulation of autophagy"/>
    <property type="evidence" value="ECO:0007669"/>
    <property type="project" value="InterPro"/>
</dbReference>
<keyword evidence="2" id="KW-0808">Transferase</keyword>
<comment type="caution">
    <text evidence="7">The sequence shown here is derived from an EMBL/GenBank/DDBJ whole genome shotgun (WGS) entry which is preliminary data.</text>
</comment>
<dbReference type="PANTHER" id="PTHR24348">
    <property type="entry name" value="SERINE/THREONINE-PROTEIN KINASE UNC-51-RELATED"/>
    <property type="match status" value="1"/>
</dbReference>
<dbReference type="PIRSF" id="PIRSF000654">
    <property type="entry name" value="Integrin-linked_kinase"/>
    <property type="match status" value="1"/>
</dbReference>
<dbReference type="Pfam" id="PF00069">
    <property type="entry name" value="Pkinase"/>
    <property type="match status" value="1"/>
</dbReference>
<evidence type="ECO:0000256" key="3">
    <source>
        <dbReference type="ARBA" id="ARBA00022741"/>
    </source>
</evidence>
<dbReference type="GO" id="GO:0061709">
    <property type="term" value="P:reticulophagy"/>
    <property type="evidence" value="ECO:0007669"/>
    <property type="project" value="TreeGrafter"/>
</dbReference>
<evidence type="ECO:0000256" key="2">
    <source>
        <dbReference type="ARBA" id="ARBA00022679"/>
    </source>
</evidence>
<dbReference type="SMART" id="SM00220">
    <property type="entry name" value="S_TKc"/>
    <property type="match status" value="1"/>
</dbReference>
<dbReference type="GO" id="GO:0000422">
    <property type="term" value="P:autophagy of mitochondrion"/>
    <property type="evidence" value="ECO:0007669"/>
    <property type="project" value="TreeGrafter"/>
</dbReference>
<dbReference type="AlphaFoldDB" id="A0A1Y2AGP7"/>
<dbReference type="InterPro" id="IPR008271">
    <property type="entry name" value="Ser/Thr_kinase_AS"/>
</dbReference>
<dbReference type="GO" id="GO:0005524">
    <property type="term" value="F:ATP binding"/>
    <property type="evidence" value="ECO:0007669"/>
    <property type="project" value="UniProtKB-KW"/>
</dbReference>
<keyword evidence="4 7" id="KW-0418">Kinase</keyword>
<dbReference type="Proteomes" id="UP000193920">
    <property type="component" value="Unassembled WGS sequence"/>
</dbReference>
<dbReference type="EMBL" id="MCOG01000267">
    <property type="protein sequence ID" value="ORY21357.1"/>
    <property type="molecule type" value="Genomic_DNA"/>
</dbReference>